<dbReference type="InterPro" id="IPR027267">
    <property type="entry name" value="AH/BAR_dom_sf"/>
</dbReference>
<dbReference type="PANTHER" id="PTHR31962:SF1">
    <property type="entry name" value="SPHINGOLIPID LONG CHAIN BASE-RESPONSIVE PROTEIN PIL1"/>
    <property type="match status" value="1"/>
</dbReference>
<dbReference type="EMBL" id="LNZH02000189">
    <property type="protein sequence ID" value="OCB87702.1"/>
    <property type="molecule type" value="Genomic_DNA"/>
</dbReference>
<protein>
    <submittedName>
        <fullName evidence="2">Uncharacterized protein</fullName>
    </submittedName>
</protein>
<reference evidence="2" key="1">
    <citation type="submission" date="2016-06" db="EMBL/GenBank/DDBJ databases">
        <title>Draft Genome sequence of the fungus Inonotus baumii.</title>
        <authorList>
            <person name="Zhu H."/>
            <person name="Lin W."/>
        </authorList>
    </citation>
    <scope>NUCLEOTIDE SEQUENCE</scope>
    <source>
        <strain evidence="2">821</strain>
    </source>
</reference>
<dbReference type="GO" id="GO:0005886">
    <property type="term" value="C:plasma membrane"/>
    <property type="evidence" value="ECO:0007669"/>
    <property type="project" value="TreeGrafter"/>
</dbReference>
<sequence length="1014" mass="109001">MPHRPADSRLLSNLLNHERDYVRSLYTQLEVGQASLASFSAYAAASPPPASRAIGSVATALVGAQDALRGYVLAVEEWCEQLKMLKDMEDEVGNIARDREILVDRLIKASKTNNPKRRSLLSPSGNNQGSPVFSGSHHSLDQLAFSNSKLNLAQSELQACETHLTEKERILAQMRESCIAGGLKMRCRALAECGSKWSEVGKIGLQALESTNSRSALGDGTDDVRSLDRNNLTQKPLPDINYPYQRPSSDVSSSLAPSQSASQIFHPNAVSSEQYHPSTSSSSGPAVLPPAPEADIRDGSHFRLNLPPAHAISEEDHYTPPQARLQEQTILEDELGGSSCEEETDEQQYEVHENPLFAHPDASKTNNKQIGSKIHLPLKRPKRANSASATNLPVSASAPLPTLQSSPTRARQQGSDTFGTSSSGRAYSDGHPDSPRTRKRSMFGLHALSGLFHKRDHTATFPSEDAGEESAYSSSPKKGKWRTRIDKNLKRSGRGDQSSDDETGLAPQSQAETRPVPSYLLPAAEARAHLAESRSTLLEKDTNAPARPKRAPSSGKKLRKAPDGGSQRKVSGAASTQSAPPSQLNQAKKSDVTITAGKTSVPASQGLVNGHTSTPMSSASVSRSSTVKSSSSVRLASLDMPSASARPKRMSAPLDGGQKGAAATGKHRRRTSLGHVSSPPTHGQMSLLSIVEDVSRQNRQAWLSSNPNNLLIEVKAPKSVYETLNLDNPASEATSQDKARSDVGGNAAVRRRESPLRPQLMNEWRNSLPASNSEPYLPLKRLPPTPLPAPKAPLRSALRNRSASPNPASMTSPRNGSPASNPSPLQSGNSSLTPPRPSAVRNDSGESMVKDDDTASTTSAYETGHEDFDSGPPTPTGRPKPLPQLDGHDQQQQPLPNGHVAESKSDGSHLSGSDTVGTATPPSRRKSVRVSLRPTFSPTPPAVADYEEDRSPWAPEPPQKSESRWISRRSTENAAGTGPGAGVWQDSSDEDEEYMHAREMLSSASRKLNKHLKR</sequence>
<dbReference type="OrthoDB" id="3358861at2759"/>
<feature type="compositionally biased region" description="Pro residues" evidence="1">
    <location>
        <begin position="872"/>
        <end position="882"/>
    </location>
</feature>
<feature type="compositionally biased region" description="Polar residues" evidence="1">
    <location>
        <begin position="385"/>
        <end position="394"/>
    </location>
</feature>
<accession>A0A9Q5HX96</accession>
<feature type="compositionally biased region" description="Polar residues" evidence="1">
    <location>
        <begin position="121"/>
        <end position="133"/>
    </location>
</feature>
<dbReference type="InterPro" id="IPR028245">
    <property type="entry name" value="PIL1/LSP1"/>
</dbReference>
<feature type="compositionally biased region" description="Low complexity" evidence="1">
    <location>
        <begin position="247"/>
        <end position="263"/>
    </location>
</feature>
<organism evidence="2 3">
    <name type="scientific">Sanghuangporus baumii</name>
    <name type="common">Phellinus baumii</name>
    <dbReference type="NCBI Taxonomy" id="108892"/>
    <lineage>
        <taxon>Eukaryota</taxon>
        <taxon>Fungi</taxon>
        <taxon>Dikarya</taxon>
        <taxon>Basidiomycota</taxon>
        <taxon>Agaricomycotina</taxon>
        <taxon>Agaricomycetes</taxon>
        <taxon>Hymenochaetales</taxon>
        <taxon>Hymenochaetaceae</taxon>
        <taxon>Sanghuangporus</taxon>
    </lineage>
</organism>
<feature type="region of interest" description="Disordered" evidence="1">
    <location>
        <begin position="374"/>
        <end position="439"/>
    </location>
</feature>
<feature type="compositionally biased region" description="Basic and acidic residues" evidence="1">
    <location>
        <begin position="526"/>
        <end position="542"/>
    </location>
</feature>
<dbReference type="GO" id="GO:0070941">
    <property type="term" value="P:eisosome assembly"/>
    <property type="evidence" value="ECO:0007669"/>
    <property type="project" value="TreeGrafter"/>
</dbReference>
<proteinExistence type="predicted"/>
<feature type="region of interest" description="Disordered" evidence="1">
    <location>
        <begin position="213"/>
        <end position="303"/>
    </location>
</feature>
<feature type="region of interest" description="Disordered" evidence="1">
    <location>
        <begin position="460"/>
        <end position="685"/>
    </location>
</feature>
<feature type="compositionally biased region" description="Polar residues" evidence="1">
    <location>
        <begin position="764"/>
        <end position="774"/>
    </location>
</feature>
<feature type="compositionally biased region" description="Polar residues" evidence="1">
    <location>
        <begin position="269"/>
        <end position="284"/>
    </location>
</feature>
<evidence type="ECO:0000256" key="1">
    <source>
        <dbReference type="SAM" id="MobiDB-lite"/>
    </source>
</evidence>
<feature type="region of interest" description="Disordered" evidence="1">
    <location>
        <begin position="114"/>
        <end position="133"/>
    </location>
</feature>
<feature type="compositionally biased region" description="Polar residues" evidence="1">
    <location>
        <begin position="908"/>
        <end position="921"/>
    </location>
</feature>
<evidence type="ECO:0000313" key="2">
    <source>
        <dbReference type="EMBL" id="OCB87702.1"/>
    </source>
</evidence>
<dbReference type="GO" id="GO:0006897">
    <property type="term" value="P:endocytosis"/>
    <property type="evidence" value="ECO:0007669"/>
    <property type="project" value="TreeGrafter"/>
</dbReference>
<feature type="compositionally biased region" description="Pro residues" evidence="1">
    <location>
        <begin position="781"/>
        <end position="791"/>
    </location>
</feature>
<dbReference type="Proteomes" id="UP000757232">
    <property type="component" value="Unassembled WGS sequence"/>
</dbReference>
<dbReference type="AlphaFoldDB" id="A0A9Q5HX96"/>
<comment type="caution">
    <text evidence="2">The sequence shown here is derived from an EMBL/GenBank/DDBJ whole genome shotgun (WGS) entry which is preliminary data.</text>
</comment>
<feature type="compositionally biased region" description="Polar residues" evidence="1">
    <location>
        <begin position="573"/>
        <end position="611"/>
    </location>
</feature>
<feature type="compositionally biased region" description="Polar residues" evidence="1">
    <location>
        <begin position="402"/>
        <end position="425"/>
    </location>
</feature>
<feature type="compositionally biased region" description="Polar residues" evidence="1">
    <location>
        <begin position="799"/>
        <end position="833"/>
    </location>
</feature>
<dbReference type="PANTHER" id="PTHR31962">
    <property type="entry name" value="SPHINGOLIPID LONG CHAIN BASE-RESPONSIVE PROTEIN PIL1"/>
    <property type="match status" value="1"/>
</dbReference>
<feature type="compositionally biased region" description="Basic and acidic residues" evidence="1">
    <location>
        <begin position="959"/>
        <end position="971"/>
    </location>
</feature>
<name>A0A9Q5HX96_SANBA</name>
<keyword evidence="3" id="KW-1185">Reference proteome</keyword>
<feature type="compositionally biased region" description="Low complexity" evidence="1">
    <location>
        <begin position="612"/>
        <end position="633"/>
    </location>
</feature>
<evidence type="ECO:0000313" key="3">
    <source>
        <dbReference type="Proteomes" id="UP000757232"/>
    </source>
</evidence>
<feature type="region of interest" description="Disordered" evidence="1">
    <location>
        <begin position="728"/>
        <end position="1014"/>
    </location>
</feature>
<feature type="compositionally biased region" description="Polar residues" evidence="1">
    <location>
        <begin position="674"/>
        <end position="685"/>
    </location>
</feature>
<dbReference type="GO" id="GO:0008289">
    <property type="term" value="F:lipid binding"/>
    <property type="evidence" value="ECO:0007669"/>
    <property type="project" value="TreeGrafter"/>
</dbReference>
<dbReference type="GO" id="GO:0036286">
    <property type="term" value="C:eisosome filament"/>
    <property type="evidence" value="ECO:0007669"/>
    <property type="project" value="TreeGrafter"/>
</dbReference>
<dbReference type="Gene3D" id="1.20.1270.60">
    <property type="entry name" value="Arfaptin homology (AH) domain/BAR domain"/>
    <property type="match status" value="1"/>
</dbReference>
<gene>
    <name evidence="2" type="ORF">A7U60_g5228</name>
</gene>